<dbReference type="Proteomes" id="UP000076079">
    <property type="component" value="Chromosome"/>
</dbReference>
<dbReference type="GO" id="GO:0022857">
    <property type="term" value="F:transmembrane transporter activity"/>
    <property type="evidence" value="ECO:0007669"/>
    <property type="project" value="InterPro"/>
</dbReference>
<dbReference type="SUPFAM" id="SSF111369">
    <property type="entry name" value="HlyD-like secretion proteins"/>
    <property type="match status" value="1"/>
</dbReference>
<keyword evidence="3 4" id="KW-0175">Coiled coil</keyword>
<dbReference type="AlphaFoldDB" id="A0A143PII7"/>
<dbReference type="InterPro" id="IPR058647">
    <property type="entry name" value="BSH_CzcB-like"/>
</dbReference>
<comment type="similarity">
    <text evidence="2">Belongs to the membrane fusion protein (MFP) (TC 8.A.1) family.</text>
</comment>
<evidence type="ECO:0000256" key="2">
    <source>
        <dbReference type="ARBA" id="ARBA00009477"/>
    </source>
</evidence>
<keyword evidence="8" id="KW-1185">Reference proteome</keyword>
<sequence length="417" mass="45022">MDRAVARGGLSRRAWIGLVALVLLIVGGAFAWPTYRQLASVDRAMDASRMQIAPVTLGSLVRDASADGRIVSANAPTLFAATGGIVTLKVKAGDPVTRGQLLATIESPELRSKLTQEQSALESLDVALGRARIAAKQSDTRNASAIELAEVRLQGARRNLERARQTYEEGLLNKVDYERAQDDVQLAEVELKTAREARGLERETAEFEIRTQHLAHARQASLAEEVARQVTQLSLVAPFDGLIGAVNVQDRDAVGANQAVLTVVNLDAYEIEFSLPENEAAEAGPGTPVRVLYEGREYDGKVTAISPSVADSLVKGRAAFAGATPSTLRQNQRVSLRLLFETRPRVLMLPRGAFLQSGGGRLAYVVREDVAIRTPIATGARSLSHVEVTDGLREGDQVIVSDTSEFTGAERILLRNR</sequence>
<reference evidence="8" key="2">
    <citation type="submission" date="2016-04" db="EMBL/GenBank/DDBJ databases">
        <title>First Complete Genome Sequence of a Subdivision 6 Acidobacterium.</title>
        <authorList>
            <person name="Huang S."/>
            <person name="Vieira S."/>
            <person name="Bunk B."/>
            <person name="Riedel T."/>
            <person name="Sproeer C."/>
            <person name="Overmann J."/>
        </authorList>
    </citation>
    <scope>NUCLEOTIDE SEQUENCE [LARGE SCALE GENOMIC DNA]</scope>
    <source>
        <strain evidence="8">DSM 100886 HEG_-6_39</strain>
    </source>
</reference>
<dbReference type="RefSeq" id="WP_110169521.1">
    <property type="nucleotide sequence ID" value="NZ_CP015136.1"/>
</dbReference>
<evidence type="ECO:0000313" key="7">
    <source>
        <dbReference type="EMBL" id="AMY07584.1"/>
    </source>
</evidence>
<proteinExistence type="inferred from homology"/>
<dbReference type="NCBIfam" id="TIGR01730">
    <property type="entry name" value="RND_mfp"/>
    <property type="match status" value="1"/>
</dbReference>
<evidence type="ECO:0000259" key="5">
    <source>
        <dbReference type="Pfam" id="PF25973"/>
    </source>
</evidence>
<evidence type="ECO:0000256" key="1">
    <source>
        <dbReference type="ARBA" id="ARBA00004196"/>
    </source>
</evidence>
<feature type="coiled-coil region" evidence="4">
    <location>
        <begin position="146"/>
        <end position="197"/>
    </location>
</feature>
<comment type="subcellular location">
    <subcellularLocation>
        <location evidence="1">Cell envelope</location>
    </subcellularLocation>
</comment>
<dbReference type="Pfam" id="PF25989">
    <property type="entry name" value="YknX_C"/>
    <property type="match status" value="1"/>
</dbReference>
<dbReference type="GO" id="GO:0030313">
    <property type="term" value="C:cell envelope"/>
    <property type="evidence" value="ECO:0007669"/>
    <property type="project" value="UniProtKB-SubCell"/>
</dbReference>
<dbReference type="InterPro" id="IPR006143">
    <property type="entry name" value="RND_pump_MFP"/>
</dbReference>
<dbReference type="OrthoDB" id="7422354at2"/>
<accession>A0A143PII7</accession>
<evidence type="ECO:0000259" key="6">
    <source>
        <dbReference type="Pfam" id="PF25989"/>
    </source>
</evidence>
<reference evidence="7 8" key="1">
    <citation type="journal article" date="2016" name="Genome Announc.">
        <title>First Complete Genome Sequence of a Subdivision 6 Acidobacterium Strain.</title>
        <authorList>
            <person name="Huang S."/>
            <person name="Vieira S."/>
            <person name="Bunk B."/>
            <person name="Riedel T."/>
            <person name="Sproer C."/>
            <person name="Overmann J."/>
        </authorList>
    </citation>
    <scope>NUCLEOTIDE SEQUENCE [LARGE SCALE GENOMIC DNA]</scope>
    <source>
        <strain evidence="8">DSM 100886 HEG_-6_39</strain>
    </source>
</reference>
<dbReference type="STRING" id="1855912.LuPra_00757"/>
<dbReference type="InterPro" id="IPR050465">
    <property type="entry name" value="UPF0194_transport"/>
</dbReference>
<evidence type="ECO:0000313" key="8">
    <source>
        <dbReference type="Proteomes" id="UP000076079"/>
    </source>
</evidence>
<protein>
    <submittedName>
        <fullName evidence="7">Multidrug resistance protein MdtN</fullName>
    </submittedName>
</protein>
<feature type="domain" description="CzcB-like barrel-sandwich hybrid" evidence="5">
    <location>
        <begin position="82"/>
        <end position="264"/>
    </location>
</feature>
<gene>
    <name evidence="7" type="primary">mdtN_1</name>
    <name evidence="7" type="ORF">LuPra_00757</name>
</gene>
<dbReference type="PANTHER" id="PTHR32347:SF14">
    <property type="entry name" value="EFFLUX SYSTEM COMPONENT YKNX-RELATED"/>
    <property type="match status" value="1"/>
</dbReference>
<dbReference type="InterPro" id="IPR058637">
    <property type="entry name" value="YknX-like_C"/>
</dbReference>
<dbReference type="Gene3D" id="2.40.420.20">
    <property type="match status" value="1"/>
</dbReference>
<evidence type="ECO:0000256" key="3">
    <source>
        <dbReference type="ARBA" id="ARBA00023054"/>
    </source>
</evidence>
<dbReference type="Pfam" id="PF25973">
    <property type="entry name" value="BSH_CzcB"/>
    <property type="match status" value="1"/>
</dbReference>
<evidence type="ECO:0000256" key="4">
    <source>
        <dbReference type="SAM" id="Coils"/>
    </source>
</evidence>
<dbReference type="Gene3D" id="2.40.50.100">
    <property type="match status" value="1"/>
</dbReference>
<dbReference type="Gene3D" id="1.10.287.470">
    <property type="entry name" value="Helix hairpin bin"/>
    <property type="match status" value="1"/>
</dbReference>
<dbReference type="Gene3D" id="2.40.30.170">
    <property type="match status" value="1"/>
</dbReference>
<dbReference type="KEGG" id="abac:LuPra_00757"/>
<dbReference type="GO" id="GO:0016020">
    <property type="term" value="C:membrane"/>
    <property type="evidence" value="ECO:0007669"/>
    <property type="project" value="InterPro"/>
</dbReference>
<name>A0A143PII7_LUTPR</name>
<dbReference type="PANTHER" id="PTHR32347">
    <property type="entry name" value="EFFLUX SYSTEM COMPONENT YKNX-RELATED"/>
    <property type="match status" value="1"/>
</dbReference>
<feature type="domain" description="YknX-like C-terminal permuted SH3-like" evidence="6">
    <location>
        <begin position="346"/>
        <end position="403"/>
    </location>
</feature>
<organism evidence="7 8">
    <name type="scientific">Luteitalea pratensis</name>
    <dbReference type="NCBI Taxonomy" id="1855912"/>
    <lineage>
        <taxon>Bacteria</taxon>
        <taxon>Pseudomonadati</taxon>
        <taxon>Acidobacteriota</taxon>
        <taxon>Vicinamibacteria</taxon>
        <taxon>Vicinamibacterales</taxon>
        <taxon>Vicinamibacteraceae</taxon>
        <taxon>Luteitalea</taxon>
    </lineage>
</organism>
<dbReference type="EMBL" id="CP015136">
    <property type="protein sequence ID" value="AMY07584.1"/>
    <property type="molecule type" value="Genomic_DNA"/>
</dbReference>